<dbReference type="Proteomes" id="UP000623678">
    <property type="component" value="Unassembled WGS sequence"/>
</dbReference>
<sequence length="453" mass="50918">MTKTRNFSIINGYYFKQTTRIGASYAVGPKGEVNYFMANPSIPRDYSGELSELLPQLVETYGVKQVREYMSQCSAALDQVDKLNAVLSSSENNAPDFDRNKVMDGVMSATSAYYNFLMSVPEDMRRFLFLMGGVSPQEVDSLSQIEPDVGDAITQLAGIAPAIQAIRPKNYVMPIDPISNKLATLQELNQVVVSNRKKPPIKTSVSIDCPEHMKIDGNISLTTYDRSLINGVVSILESGNSSFTIGMLYQAMTGVKNPTVDENLVEELKTKLDTMRRLSITIDLTNEVKAHMIHKEFDAQVDQFSIEGYLLPLNKYSGTVNGKKSEMYQIIDTPPLYSYAKLKNQITTVPLDLLKAPLNNNSTTIPLKTYLLGRIEAMKNTKNSVFRDKILYKTIYSELGELTADKKRKARIRKYTCTILSYFVQQKYITSFREVKEGNAITHLIIDYAEPKN</sequence>
<reference evidence="1" key="1">
    <citation type="submission" date="2020-08" db="EMBL/GenBank/DDBJ databases">
        <title>Genome public.</title>
        <authorList>
            <person name="Liu C."/>
            <person name="Sun Q."/>
        </authorList>
    </citation>
    <scope>NUCLEOTIDE SEQUENCE</scope>
    <source>
        <strain evidence="1">NSJ-64</strain>
    </source>
</reference>
<evidence type="ECO:0000313" key="2">
    <source>
        <dbReference type="Proteomes" id="UP000623678"/>
    </source>
</evidence>
<comment type="caution">
    <text evidence="1">The sequence shown here is derived from an EMBL/GenBank/DDBJ whole genome shotgun (WGS) entry which is preliminary data.</text>
</comment>
<name>A0A926EMZ1_9FIRM</name>
<organism evidence="1 2">
    <name type="scientific">Youxingia wuxianensis</name>
    <dbReference type="NCBI Taxonomy" id="2763678"/>
    <lineage>
        <taxon>Bacteria</taxon>
        <taxon>Bacillati</taxon>
        <taxon>Bacillota</taxon>
        <taxon>Clostridia</taxon>
        <taxon>Eubacteriales</taxon>
        <taxon>Oscillospiraceae</taxon>
        <taxon>Youxingia</taxon>
    </lineage>
</organism>
<proteinExistence type="predicted"/>
<accession>A0A926EMZ1</accession>
<dbReference type="EMBL" id="JACRTD010000012">
    <property type="protein sequence ID" value="MBC8586458.1"/>
    <property type="molecule type" value="Genomic_DNA"/>
</dbReference>
<dbReference type="AlphaFoldDB" id="A0A926EMZ1"/>
<evidence type="ECO:0000313" key="1">
    <source>
        <dbReference type="EMBL" id="MBC8586458.1"/>
    </source>
</evidence>
<protein>
    <submittedName>
        <fullName evidence="1">Uncharacterized protein</fullName>
    </submittedName>
</protein>
<gene>
    <name evidence="1" type="ORF">H8705_12785</name>
</gene>
<keyword evidence="2" id="KW-1185">Reference proteome</keyword>